<keyword evidence="7" id="KW-1185">Reference proteome</keyword>
<sequence length="163" mass="18298">MTEATKPDGSRAGGCQCGAVRFRIHGKLGRASICHCRMCQKAFGGFFGPLVSAPTDGVEWTRGEPKYFQSSVNIDRGFCENCGTPLTYRTPESLDIAIGAFDEREDLAPQVQVNHNFRLPWVEKIFDAPAHNDANYYARQEQIISFQHPDHDTENWPEKGLHL</sequence>
<evidence type="ECO:0000313" key="7">
    <source>
        <dbReference type="Proteomes" id="UP000311605"/>
    </source>
</evidence>
<comment type="similarity">
    <text evidence="1">Belongs to the Gfa family.</text>
</comment>
<dbReference type="GO" id="GO:0046872">
    <property type="term" value="F:metal ion binding"/>
    <property type="evidence" value="ECO:0007669"/>
    <property type="project" value="UniProtKB-KW"/>
</dbReference>
<evidence type="ECO:0000256" key="1">
    <source>
        <dbReference type="ARBA" id="ARBA00005495"/>
    </source>
</evidence>
<dbReference type="Proteomes" id="UP000311605">
    <property type="component" value="Unassembled WGS sequence"/>
</dbReference>
<organism evidence="6 7">
    <name type="scientific">Aliirhizobium smilacinae</name>
    <dbReference type="NCBI Taxonomy" id="1395944"/>
    <lineage>
        <taxon>Bacteria</taxon>
        <taxon>Pseudomonadati</taxon>
        <taxon>Pseudomonadota</taxon>
        <taxon>Alphaproteobacteria</taxon>
        <taxon>Hyphomicrobiales</taxon>
        <taxon>Rhizobiaceae</taxon>
        <taxon>Aliirhizobium</taxon>
    </lineage>
</organism>
<dbReference type="PROSITE" id="PS51891">
    <property type="entry name" value="CENP_V_GFA"/>
    <property type="match status" value="1"/>
</dbReference>
<proteinExistence type="inferred from homology"/>
<dbReference type="GO" id="GO:0016846">
    <property type="term" value="F:carbon-sulfur lyase activity"/>
    <property type="evidence" value="ECO:0007669"/>
    <property type="project" value="InterPro"/>
</dbReference>
<dbReference type="InterPro" id="IPR006913">
    <property type="entry name" value="CENP-V/GFA"/>
</dbReference>
<dbReference type="Gene3D" id="3.90.1590.10">
    <property type="entry name" value="glutathione-dependent formaldehyde- activating enzyme (gfa)"/>
    <property type="match status" value="1"/>
</dbReference>
<dbReference type="SUPFAM" id="SSF51316">
    <property type="entry name" value="Mss4-like"/>
    <property type="match status" value="1"/>
</dbReference>
<dbReference type="EMBL" id="VDMN01000001">
    <property type="protein sequence ID" value="TNM65534.1"/>
    <property type="molecule type" value="Genomic_DNA"/>
</dbReference>
<dbReference type="Pfam" id="PF04828">
    <property type="entry name" value="GFA"/>
    <property type="match status" value="1"/>
</dbReference>
<dbReference type="AlphaFoldDB" id="A0A5C4XSB7"/>
<dbReference type="InterPro" id="IPR011057">
    <property type="entry name" value="Mss4-like_sf"/>
</dbReference>
<accession>A0A5C4XSB7</accession>
<keyword evidence="3" id="KW-0862">Zinc</keyword>
<evidence type="ECO:0000256" key="3">
    <source>
        <dbReference type="ARBA" id="ARBA00022833"/>
    </source>
</evidence>
<reference evidence="6 7" key="1">
    <citation type="submission" date="2019-06" db="EMBL/GenBank/DDBJ databases">
        <title>The draft genome of Rhizobium smilacinae PTYR-5.</title>
        <authorList>
            <person name="Liu L."/>
            <person name="Li L."/>
            <person name="Zhang X."/>
        </authorList>
    </citation>
    <scope>NUCLEOTIDE SEQUENCE [LARGE SCALE GENOMIC DNA]</scope>
    <source>
        <strain evidence="6 7">PTYR-5</strain>
    </source>
</reference>
<keyword evidence="4" id="KW-0456">Lyase</keyword>
<dbReference type="PANTHER" id="PTHR33337:SF40">
    <property type="entry name" value="CENP-V_GFA DOMAIN-CONTAINING PROTEIN-RELATED"/>
    <property type="match status" value="1"/>
</dbReference>
<dbReference type="OrthoDB" id="9807246at2"/>
<evidence type="ECO:0000256" key="4">
    <source>
        <dbReference type="ARBA" id="ARBA00023239"/>
    </source>
</evidence>
<dbReference type="RefSeq" id="WP_139673456.1">
    <property type="nucleotide sequence ID" value="NZ_VDMN01000001.1"/>
</dbReference>
<keyword evidence="2" id="KW-0479">Metal-binding</keyword>
<comment type="caution">
    <text evidence="6">The sequence shown here is derived from an EMBL/GenBank/DDBJ whole genome shotgun (WGS) entry which is preliminary data.</text>
</comment>
<feature type="domain" description="CENP-V/GFA" evidence="5">
    <location>
        <begin position="11"/>
        <end position="122"/>
    </location>
</feature>
<evidence type="ECO:0000256" key="2">
    <source>
        <dbReference type="ARBA" id="ARBA00022723"/>
    </source>
</evidence>
<name>A0A5C4XSB7_9HYPH</name>
<evidence type="ECO:0000259" key="5">
    <source>
        <dbReference type="PROSITE" id="PS51891"/>
    </source>
</evidence>
<protein>
    <submittedName>
        <fullName evidence="6">GFA family protein</fullName>
    </submittedName>
</protein>
<gene>
    <name evidence="6" type="ORF">FHP24_04515</name>
</gene>
<evidence type="ECO:0000313" key="6">
    <source>
        <dbReference type="EMBL" id="TNM65534.1"/>
    </source>
</evidence>
<dbReference type="PANTHER" id="PTHR33337">
    <property type="entry name" value="GFA DOMAIN-CONTAINING PROTEIN"/>
    <property type="match status" value="1"/>
</dbReference>